<feature type="compositionally biased region" description="Polar residues" evidence="1">
    <location>
        <begin position="227"/>
        <end position="259"/>
    </location>
</feature>
<proteinExistence type="predicted"/>
<feature type="compositionally biased region" description="Low complexity" evidence="1">
    <location>
        <begin position="98"/>
        <end position="126"/>
    </location>
</feature>
<protein>
    <submittedName>
        <fullName evidence="3">Membrane-associated protein, putative</fullName>
    </submittedName>
</protein>
<organism evidence="3 4">
    <name type="scientific">Bodo saltans</name>
    <name type="common">Flagellated protozoan</name>
    <dbReference type="NCBI Taxonomy" id="75058"/>
    <lineage>
        <taxon>Eukaryota</taxon>
        <taxon>Discoba</taxon>
        <taxon>Euglenozoa</taxon>
        <taxon>Kinetoplastea</taxon>
        <taxon>Metakinetoplastina</taxon>
        <taxon>Eubodonida</taxon>
        <taxon>Bodonidae</taxon>
        <taxon>Bodo</taxon>
    </lineage>
</organism>
<feature type="compositionally biased region" description="Polar residues" evidence="1">
    <location>
        <begin position="76"/>
        <end position="96"/>
    </location>
</feature>
<feature type="region of interest" description="Disordered" evidence="1">
    <location>
        <begin position="275"/>
        <end position="310"/>
    </location>
</feature>
<keyword evidence="2" id="KW-1133">Transmembrane helix</keyword>
<evidence type="ECO:0000256" key="2">
    <source>
        <dbReference type="SAM" id="Phobius"/>
    </source>
</evidence>
<feature type="compositionally biased region" description="Polar residues" evidence="1">
    <location>
        <begin position="297"/>
        <end position="310"/>
    </location>
</feature>
<feature type="compositionally biased region" description="Low complexity" evidence="1">
    <location>
        <begin position="52"/>
        <end position="70"/>
    </location>
</feature>
<feature type="transmembrane region" description="Helical" evidence="2">
    <location>
        <begin position="20"/>
        <end position="41"/>
    </location>
</feature>
<evidence type="ECO:0000313" key="3">
    <source>
        <dbReference type="EMBL" id="CUG92109.1"/>
    </source>
</evidence>
<feature type="compositionally biased region" description="Low complexity" evidence="1">
    <location>
        <begin position="199"/>
        <end position="226"/>
    </location>
</feature>
<feature type="region of interest" description="Disordered" evidence="1">
    <location>
        <begin position="52"/>
        <end position="164"/>
    </location>
</feature>
<name>A0A0S4JNU6_BODSA</name>
<feature type="compositionally biased region" description="Low complexity" evidence="1">
    <location>
        <begin position="134"/>
        <end position="164"/>
    </location>
</feature>
<keyword evidence="4" id="KW-1185">Reference proteome</keyword>
<dbReference type="Proteomes" id="UP000051952">
    <property type="component" value="Unassembled WGS sequence"/>
</dbReference>
<feature type="non-terminal residue" evidence="3">
    <location>
        <position position="595"/>
    </location>
</feature>
<evidence type="ECO:0000256" key="1">
    <source>
        <dbReference type="SAM" id="MobiDB-lite"/>
    </source>
</evidence>
<feature type="region of interest" description="Disordered" evidence="1">
    <location>
        <begin position="199"/>
        <end position="259"/>
    </location>
</feature>
<sequence>MRSNSPNSRKQRRQQQMFDVPRRLFSCTITTMALLVIVSYLSVSSTSLFVTALSPTPSQTPSVTSYTNTRSRTRSQHTYSKSYSHSATLSDSNSPEPTAFTNTRSSSFTRSRSSSFTWSASITRTITPPPTPTPTHTLTDSHSATSSSSDSLTPSNTTSFTNVTPTTSFISTPSGTFSPSITWSHSPTFSVTLSNSSSSSATFSPSIPLTSSPTTSTTPTTEQSASHTISNSPTVSLSPTQTGSITSELSGTTSASPSTSMTLSEVISVSNSASQSASESSSFSDSEFPSVSFSDSTTVTASDSHSASPTYTLSPVWPERLSVTVTQAHPFYTTYGVPVFNFSGNQSLIIYPRLHNGADMVPGWYRHPQPPFAITLEGPADVVATSFQCTLSLPCTVTVQPSYDWWVPVLLSVQYDNTFGPYEKLVELVYKQGPTVGLQVFVQDPETEELGPFPEIFVRGIDSDGFLTTYDKHVYVTLTIDTNTTATTSALLTGKYTNPQQLAHAIPATSPSDGLSHTFVVNASTTLPESQTSITWDAINITVVKCPPPRLPVLSLVPADPATGAEAMGYVNFSMPFTMLRNWVPVECLFGPYNA</sequence>
<evidence type="ECO:0000313" key="4">
    <source>
        <dbReference type="Proteomes" id="UP000051952"/>
    </source>
</evidence>
<reference evidence="4" key="1">
    <citation type="submission" date="2015-09" db="EMBL/GenBank/DDBJ databases">
        <authorList>
            <consortium name="Pathogen Informatics"/>
        </authorList>
    </citation>
    <scope>NUCLEOTIDE SEQUENCE [LARGE SCALE GENOMIC DNA]</scope>
    <source>
        <strain evidence="4">Lake Konstanz</strain>
    </source>
</reference>
<accession>A0A0S4JNU6</accession>
<gene>
    <name evidence="3" type="ORF">BSAL_35565</name>
</gene>
<feature type="compositionally biased region" description="Low complexity" evidence="1">
    <location>
        <begin position="275"/>
        <end position="296"/>
    </location>
</feature>
<dbReference type="AlphaFoldDB" id="A0A0S4JNU6"/>
<keyword evidence="2" id="KW-0472">Membrane</keyword>
<dbReference type="EMBL" id="CYKH01002007">
    <property type="protein sequence ID" value="CUG92109.1"/>
    <property type="molecule type" value="Genomic_DNA"/>
</dbReference>
<keyword evidence="2" id="KW-0812">Transmembrane</keyword>
<dbReference type="VEuPathDB" id="TriTrypDB:BSAL_35565"/>